<evidence type="ECO:0000313" key="1">
    <source>
        <dbReference type="EMBL" id="KAJ8667438.1"/>
    </source>
</evidence>
<sequence length="712" mass="82469">MAKKSISEKTPHGKDDSGTKTDDQLDPNNPPDFSDPEDYVDDIDDEELLDDILPLRPSETDGVESVIIVDGVPKVDPKKLEKLQMVIEKIFTKFGKILHKDYPQDENEMTKGYTFFEYDNPQSALAAVKGANNHKIDKSHTLKVNLFTDIKKFKNIPNEWEPPKPQPFKAASDLHSYLLDPDAYDQFCVAAGHSPLVVQIWQNAQPEPAILKERNGWTDTYVKWSPLGTYLATFHSARGVALWGGPEFERIARFAQKDVELVDFSPNERYLVTFSPRADASEKRLVMWDILTGQEKRSFNPDGPNVWPIFRWSCNDKYVAYMGEDVLSVYETPSFGLLDKKSIKIPGIRDFSWSPTDNIIAFWVPEDKDVPARFTLMEIPSRNEIRKNNLFNVADCKIFWQKSGDYLCVKVDRFAKKKEKTEQKYTESCKFQTLQHFAGMSYNFEIFHIREKLIPVDSVEIKEPIHAFAWEPVGTKFAIIHGEIPTVNVSFYEVRCGHGPALLKKFEKKACNHVFWSPQGQFVVLAGLTTMSGALEFIDTNDFTIMNLTDHYQASDVEWDPTGRYVVTSVSSWKTSVDNGYWLWTFQGRILKRVNVNQFHQFLWRPRPPTLLSAERIKEIKKNLKKYSAQFESKDRLRLTRASKELIDKRCALMKEFEAYRAKRIEQYNEQKKGRLQLRRNIVTDELDSDTQNMDEEKVEFFIKEESFILDK</sequence>
<dbReference type="Proteomes" id="UP001239111">
    <property type="component" value="Chromosome 4"/>
</dbReference>
<gene>
    <name evidence="1" type="ORF">QAD02_009101</name>
</gene>
<proteinExistence type="predicted"/>
<comment type="caution">
    <text evidence="1">The sequence shown here is derived from an EMBL/GenBank/DDBJ whole genome shotgun (WGS) entry which is preliminary data.</text>
</comment>
<organism evidence="1 2">
    <name type="scientific">Eretmocerus hayati</name>
    <dbReference type="NCBI Taxonomy" id="131215"/>
    <lineage>
        <taxon>Eukaryota</taxon>
        <taxon>Metazoa</taxon>
        <taxon>Ecdysozoa</taxon>
        <taxon>Arthropoda</taxon>
        <taxon>Hexapoda</taxon>
        <taxon>Insecta</taxon>
        <taxon>Pterygota</taxon>
        <taxon>Neoptera</taxon>
        <taxon>Endopterygota</taxon>
        <taxon>Hymenoptera</taxon>
        <taxon>Apocrita</taxon>
        <taxon>Proctotrupomorpha</taxon>
        <taxon>Chalcidoidea</taxon>
        <taxon>Aphelinidae</taxon>
        <taxon>Aphelininae</taxon>
        <taxon>Eretmocerus</taxon>
    </lineage>
</organism>
<evidence type="ECO:0000313" key="2">
    <source>
        <dbReference type="Proteomes" id="UP001239111"/>
    </source>
</evidence>
<dbReference type="EMBL" id="CM056744">
    <property type="protein sequence ID" value="KAJ8667438.1"/>
    <property type="molecule type" value="Genomic_DNA"/>
</dbReference>
<accession>A0ACC2N929</accession>
<protein>
    <submittedName>
        <fullName evidence="1">Uncharacterized protein</fullName>
    </submittedName>
</protein>
<reference evidence="1" key="1">
    <citation type="submission" date="2023-04" db="EMBL/GenBank/DDBJ databases">
        <title>A chromosome-level genome assembly of the parasitoid wasp Eretmocerus hayati.</title>
        <authorList>
            <person name="Zhong Y."/>
            <person name="Liu S."/>
            <person name="Liu Y."/>
        </authorList>
    </citation>
    <scope>NUCLEOTIDE SEQUENCE</scope>
    <source>
        <strain evidence="1">ZJU_SS_LIU_2023</strain>
    </source>
</reference>
<keyword evidence="2" id="KW-1185">Reference proteome</keyword>
<name>A0ACC2N929_9HYME</name>